<evidence type="ECO:0000259" key="6">
    <source>
        <dbReference type="Pfam" id="PF00892"/>
    </source>
</evidence>
<dbReference type="AlphaFoldDB" id="A0A3G4VLT8"/>
<evidence type="ECO:0000256" key="5">
    <source>
        <dbReference type="SAM" id="Phobius"/>
    </source>
</evidence>
<feature type="transmembrane region" description="Helical" evidence="5">
    <location>
        <begin position="12"/>
        <end position="31"/>
    </location>
</feature>
<feature type="domain" description="EamA" evidence="6">
    <location>
        <begin position="11"/>
        <end position="139"/>
    </location>
</feature>
<name>A0A3G4VLT8_9VIBR</name>
<keyword evidence="2 5" id="KW-0812">Transmembrane</keyword>
<feature type="transmembrane region" description="Helical" evidence="5">
    <location>
        <begin position="152"/>
        <end position="170"/>
    </location>
</feature>
<evidence type="ECO:0000256" key="2">
    <source>
        <dbReference type="ARBA" id="ARBA00022692"/>
    </source>
</evidence>
<dbReference type="RefSeq" id="WP_124942066.1">
    <property type="nucleotide sequence ID" value="NZ_CP033578.1"/>
</dbReference>
<dbReference type="GO" id="GO:0016020">
    <property type="term" value="C:membrane"/>
    <property type="evidence" value="ECO:0007669"/>
    <property type="project" value="UniProtKB-SubCell"/>
</dbReference>
<organism evidence="7 8">
    <name type="scientific">Vibrio mediterranei</name>
    <dbReference type="NCBI Taxonomy" id="689"/>
    <lineage>
        <taxon>Bacteria</taxon>
        <taxon>Pseudomonadati</taxon>
        <taxon>Pseudomonadota</taxon>
        <taxon>Gammaproteobacteria</taxon>
        <taxon>Vibrionales</taxon>
        <taxon>Vibrionaceae</taxon>
        <taxon>Vibrio</taxon>
    </lineage>
</organism>
<feature type="transmembrane region" description="Helical" evidence="5">
    <location>
        <begin position="37"/>
        <end position="59"/>
    </location>
</feature>
<feature type="transmembrane region" description="Helical" evidence="5">
    <location>
        <begin position="275"/>
        <end position="294"/>
    </location>
</feature>
<dbReference type="PANTHER" id="PTHR22911:SF6">
    <property type="entry name" value="SOLUTE CARRIER FAMILY 35 MEMBER G1"/>
    <property type="match status" value="1"/>
</dbReference>
<reference evidence="7 8" key="1">
    <citation type="submission" date="2018-11" db="EMBL/GenBank/DDBJ databases">
        <title>Complete Genome Sequence of Vbrio mediterranei 117-T6: a Potential Pathogen Bacteria Isolated from the Conchocelis of Pyropia.</title>
        <authorList>
            <person name="Liu Q."/>
        </authorList>
    </citation>
    <scope>NUCLEOTIDE SEQUENCE [LARGE SCALE GENOMIC DNA]</scope>
    <source>
        <strain evidence="7 8">117-T6</strain>
    </source>
</reference>
<feature type="domain" description="EamA" evidence="6">
    <location>
        <begin position="152"/>
        <end position="292"/>
    </location>
</feature>
<feature type="transmembrane region" description="Helical" evidence="5">
    <location>
        <begin position="252"/>
        <end position="269"/>
    </location>
</feature>
<evidence type="ECO:0000256" key="4">
    <source>
        <dbReference type="ARBA" id="ARBA00023136"/>
    </source>
</evidence>
<proteinExistence type="predicted"/>
<feature type="transmembrane region" description="Helical" evidence="5">
    <location>
        <begin position="182"/>
        <end position="202"/>
    </location>
</feature>
<dbReference type="EMBL" id="CP033578">
    <property type="protein sequence ID" value="AYV24592.1"/>
    <property type="molecule type" value="Genomic_DNA"/>
</dbReference>
<dbReference type="InterPro" id="IPR037185">
    <property type="entry name" value="EmrE-like"/>
</dbReference>
<feature type="transmembrane region" description="Helical" evidence="5">
    <location>
        <begin position="71"/>
        <end position="89"/>
    </location>
</feature>
<keyword evidence="3 5" id="KW-1133">Transmembrane helix</keyword>
<evidence type="ECO:0000313" key="8">
    <source>
        <dbReference type="Proteomes" id="UP000279760"/>
    </source>
</evidence>
<evidence type="ECO:0000256" key="3">
    <source>
        <dbReference type="ARBA" id="ARBA00022989"/>
    </source>
</evidence>
<dbReference type="Proteomes" id="UP000279760">
    <property type="component" value="Chromosome 2"/>
</dbReference>
<accession>A0A3G4VLT8</accession>
<dbReference type="Pfam" id="PF00892">
    <property type="entry name" value="EamA"/>
    <property type="match status" value="2"/>
</dbReference>
<keyword evidence="4 5" id="KW-0472">Membrane</keyword>
<gene>
    <name evidence="7" type="ORF">ECB94_25415</name>
</gene>
<evidence type="ECO:0000313" key="7">
    <source>
        <dbReference type="EMBL" id="AYV24592.1"/>
    </source>
</evidence>
<protein>
    <submittedName>
        <fullName evidence="7">EamA family transporter</fullName>
    </submittedName>
</protein>
<evidence type="ECO:0000256" key="1">
    <source>
        <dbReference type="ARBA" id="ARBA00004141"/>
    </source>
</evidence>
<sequence length="311" mass="33764">MIKISLTHTPVFYMLSSTLSLSVTGLLTKFLSESLDVTTLAFLRFALPALFIFSILIFTKIRTPNLAMAKLLVVRALCIGACQLCFIYALNKLSLVESAVLFGTGPVFIAVLEKILFNIKLHWSTIVALFMTFIGVVTLASDGSGFVVKPELLVGLLAGFFNAGSQLSLYKASKTEMSGLETNAWTFGIASLILLPIVTFSHWTSPVSIFSDNAVNTGVLLALAIMALLIINTQVSRHKAYSTADSNSQLAPLIYSNLAFTALWQFLVFDVDFSHTQLLGLMLIVITSVLTTVFPPQKVIISHKEKSSVAG</sequence>
<feature type="transmembrane region" description="Helical" evidence="5">
    <location>
        <begin position="121"/>
        <end position="140"/>
    </location>
</feature>
<comment type="subcellular location">
    <subcellularLocation>
        <location evidence="1">Membrane</location>
        <topology evidence="1">Multi-pass membrane protein</topology>
    </subcellularLocation>
</comment>
<dbReference type="InterPro" id="IPR000620">
    <property type="entry name" value="EamA_dom"/>
</dbReference>
<dbReference type="PANTHER" id="PTHR22911">
    <property type="entry name" value="ACYL-MALONYL CONDENSING ENZYME-RELATED"/>
    <property type="match status" value="1"/>
</dbReference>
<feature type="transmembrane region" description="Helical" evidence="5">
    <location>
        <begin position="95"/>
        <end position="112"/>
    </location>
</feature>
<dbReference type="SUPFAM" id="SSF103481">
    <property type="entry name" value="Multidrug resistance efflux transporter EmrE"/>
    <property type="match status" value="2"/>
</dbReference>
<feature type="transmembrane region" description="Helical" evidence="5">
    <location>
        <begin position="214"/>
        <end position="231"/>
    </location>
</feature>